<evidence type="ECO:0000313" key="3">
    <source>
        <dbReference type="Proteomes" id="UP001611415"/>
    </source>
</evidence>
<evidence type="ECO:0000256" key="1">
    <source>
        <dbReference type="SAM" id="MobiDB-lite"/>
    </source>
</evidence>
<dbReference type="EMBL" id="JBIRYO010000021">
    <property type="protein sequence ID" value="MFI2477018.1"/>
    <property type="molecule type" value="Genomic_DNA"/>
</dbReference>
<sequence length="95" mass="10046">MGQLPIGQWMRLANTGTPSTSTAVEPPPTSAPTARPDEFGELDVTAGSQRDRESSVAVSSECCHHQGGPPTGWPTLVMNNALTKDEPGSMLEQQL</sequence>
<protein>
    <submittedName>
        <fullName evidence="2">Uncharacterized protein</fullName>
    </submittedName>
</protein>
<dbReference type="Proteomes" id="UP001611415">
    <property type="component" value="Unassembled WGS sequence"/>
</dbReference>
<feature type="compositionally biased region" description="Polar residues" evidence="1">
    <location>
        <begin position="14"/>
        <end position="23"/>
    </location>
</feature>
<reference evidence="2 3" key="1">
    <citation type="submission" date="2024-10" db="EMBL/GenBank/DDBJ databases">
        <title>The Natural Products Discovery Center: Release of the First 8490 Sequenced Strains for Exploring Actinobacteria Biosynthetic Diversity.</title>
        <authorList>
            <person name="Kalkreuter E."/>
            <person name="Kautsar S.A."/>
            <person name="Yang D."/>
            <person name="Bader C.D."/>
            <person name="Teijaro C.N."/>
            <person name="Fluegel L."/>
            <person name="Davis C.M."/>
            <person name="Simpson J.R."/>
            <person name="Lauterbach L."/>
            <person name="Steele A.D."/>
            <person name="Gui C."/>
            <person name="Meng S."/>
            <person name="Li G."/>
            <person name="Viehrig K."/>
            <person name="Ye F."/>
            <person name="Su P."/>
            <person name="Kiefer A.F."/>
            <person name="Nichols A."/>
            <person name="Cepeda A.J."/>
            <person name="Yan W."/>
            <person name="Fan B."/>
            <person name="Jiang Y."/>
            <person name="Adhikari A."/>
            <person name="Zheng C.-J."/>
            <person name="Schuster L."/>
            <person name="Cowan T.M."/>
            <person name="Smanski M.J."/>
            <person name="Chevrette M.G."/>
            <person name="De Carvalho L.P.S."/>
            <person name="Shen B."/>
        </authorList>
    </citation>
    <scope>NUCLEOTIDE SEQUENCE [LARGE SCALE GENOMIC DNA]</scope>
    <source>
        <strain evidence="2 3">NPDC019275</strain>
    </source>
</reference>
<organism evidence="2 3">
    <name type="scientific">Nocardia xishanensis</name>
    <dbReference type="NCBI Taxonomy" id="238964"/>
    <lineage>
        <taxon>Bacteria</taxon>
        <taxon>Bacillati</taxon>
        <taxon>Actinomycetota</taxon>
        <taxon>Actinomycetes</taxon>
        <taxon>Mycobacteriales</taxon>
        <taxon>Nocardiaceae</taxon>
        <taxon>Nocardia</taxon>
    </lineage>
</organism>
<feature type="region of interest" description="Disordered" evidence="1">
    <location>
        <begin position="13"/>
        <end position="40"/>
    </location>
</feature>
<evidence type="ECO:0000313" key="2">
    <source>
        <dbReference type="EMBL" id="MFI2477018.1"/>
    </source>
</evidence>
<dbReference type="RefSeq" id="WP_357401763.1">
    <property type="nucleotide sequence ID" value="NZ_JBEYCD010000003.1"/>
</dbReference>
<comment type="caution">
    <text evidence="2">The sequence shown here is derived from an EMBL/GenBank/DDBJ whole genome shotgun (WGS) entry which is preliminary data.</text>
</comment>
<gene>
    <name evidence="2" type="ORF">ACH49W_26850</name>
</gene>
<name>A0ABW7X799_9NOCA</name>
<accession>A0ABW7X799</accession>
<proteinExistence type="predicted"/>
<keyword evidence="3" id="KW-1185">Reference proteome</keyword>